<dbReference type="EMBL" id="QAYE01000017">
    <property type="protein sequence ID" value="PTW43606.1"/>
    <property type="molecule type" value="Genomic_DNA"/>
</dbReference>
<comment type="caution">
    <text evidence="1">The sequence shown here is derived from an EMBL/GenBank/DDBJ whole genome shotgun (WGS) entry which is preliminary data.</text>
</comment>
<evidence type="ECO:0000313" key="1">
    <source>
        <dbReference type="EMBL" id="PTW43606.1"/>
    </source>
</evidence>
<evidence type="ECO:0000313" key="2">
    <source>
        <dbReference type="Proteomes" id="UP000244013"/>
    </source>
</evidence>
<accession>A0A2T5TWG3</accession>
<protein>
    <submittedName>
        <fullName evidence="1">Uncharacterized protein</fullName>
    </submittedName>
</protein>
<dbReference type="Proteomes" id="UP000244013">
    <property type="component" value="Unassembled WGS sequence"/>
</dbReference>
<organism evidence="1 2">
    <name type="scientific">Sphingomonas faeni</name>
    <dbReference type="NCBI Taxonomy" id="185950"/>
    <lineage>
        <taxon>Bacteria</taxon>
        <taxon>Pseudomonadati</taxon>
        <taxon>Pseudomonadota</taxon>
        <taxon>Alphaproteobacteria</taxon>
        <taxon>Sphingomonadales</taxon>
        <taxon>Sphingomonadaceae</taxon>
        <taxon>Sphingomonas</taxon>
    </lineage>
</organism>
<sequence length="236" mass="26223">MIAALAILSASCGSTAPPVNLRIDVDTEIDGRIQTSTAYWLMDVEDTFPQGASITIKGSALVIRITDSQRVYGLFRTFEGSEPSEFSTIPAILNLFIRNEDEQLGREKIAPTSPSAFFHYAVDRLRGRKVPICQSSSNARNLSSVCPAFIYFNEINDPNTAVTATVGQRFTLSGHSIQIKDVTATYDTGGSSPDLNKKLLPPFVKPKVDEMYADFPKNDSLRRNSQLRTIDFWRYQ</sequence>
<name>A0A2T5TWG3_9SPHN</name>
<reference evidence="1 2" key="1">
    <citation type="submission" date="2018-04" db="EMBL/GenBank/DDBJ databases">
        <title>Genomic Encyclopedia of Type Strains, Phase III (KMG-III): the genomes of soil and plant-associated and newly described type strains.</title>
        <authorList>
            <person name="Whitman W."/>
        </authorList>
    </citation>
    <scope>NUCLEOTIDE SEQUENCE [LARGE SCALE GENOMIC DNA]</scope>
    <source>
        <strain evidence="1 2">MA-olki</strain>
    </source>
</reference>
<dbReference type="AlphaFoldDB" id="A0A2T5TWG3"/>
<gene>
    <name evidence="1" type="ORF">C8J25_1176</name>
</gene>
<proteinExistence type="predicted"/>